<comment type="caution">
    <text evidence="2">The sequence shown here is derived from an EMBL/GenBank/DDBJ whole genome shotgun (WGS) entry which is preliminary data.</text>
</comment>
<accession>A0A1Y1YN26</accession>
<organism evidence="2 3">
    <name type="scientific">Clohesyomyces aquaticus</name>
    <dbReference type="NCBI Taxonomy" id="1231657"/>
    <lineage>
        <taxon>Eukaryota</taxon>
        <taxon>Fungi</taxon>
        <taxon>Dikarya</taxon>
        <taxon>Ascomycota</taxon>
        <taxon>Pezizomycotina</taxon>
        <taxon>Dothideomycetes</taxon>
        <taxon>Pleosporomycetidae</taxon>
        <taxon>Pleosporales</taxon>
        <taxon>Lindgomycetaceae</taxon>
        <taxon>Clohesyomyces</taxon>
    </lineage>
</organism>
<dbReference type="Proteomes" id="UP000193144">
    <property type="component" value="Unassembled WGS sequence"/>
</dbReference>
<sequence>MRSQQSRPPRSAKEKSWKANLATNTFLAMVGTLYVSSIPGIVPTIWTYNKLSKNIGARIDKLGTTMNHQNAEILKCLYTISGRLDATSETAMHANATCNRLQNEFNLLKDAVLLGPKSKDKKG</sequence>
<protein>
    <submittedName>
        <fullName evidence="2">Uncharacterized protein</fullName>
    </submittedName>
</protein>
<keyword evidence="1" id="KW-0472">Membrane</keyword>
<keyword evidence="1" id="KW-1133">Transmembrane helix</keyword>
<reference evidence="2 3" key="1">
    <citation type="submission" date="2016-07" db="EMBL/GenBank/DDBJ databases">
        <title>Pervasive Adenine N6-methylation of Active Genes in Fungi.</title>
        <authorList>
            <consortium name="DOE Joint Genome Institute"/>
            <person name="Mondo S.J."/>
            <person name="Dannebaum R.O."/>
            <person name="Kuo R.C."/>
            <person name="Labutti K."/>
            <person name="Haridas S."/>
            <person name="Kuo A."/>
            <person name="Salamov A."/>
            <person name="Ahrendt S.R."/>
            <person name="Lipzen A."/>
            <person name="Sullivan W."/>
            <person name="Andreopoulos W.B."/>
            <person name="Clum A."/>
            <person name="Lindquist E."/>
            <person name="Daum C."/>
            <person name="Ramamoorthy G.K."/>
            <person name="Gryganskyi A."/>
            <person name="Culley D."/>
            <person name="Magnuson J.K."/>
            <person name="James T.Y."/>
            <person name="O'Malley M.A."/>
            <person name="Stajich J.E."/>
            <person name="Spatafora J.W."/>
            <person name="Visel A."/>
            <person name="Grigoriev I.V."/>
        </authorList>
    </citation>
    <scope>NUCLEOTIDE SEQUENCE [LARGE SCALE GENOMIC DNA]</scope>
    <source>
        <strain evidence="2 3">CBS 115471</strain>
    </source>
</reference>
<gene>
    <name evidence="2" type="ORF">BCR34DRAFT_606628</name>
</gene>
<dbReference type="AlphaFoldDB" id="A0A1Y1YN26"/>
<keyword evidence="1" id="KW-0812">Transmembrane</keyword>
<evidence type="ECO:0000256" key="1">
    <source>
        <dbReference type="SAM" id="Phobius"/>
    </source>
</evidence>
<evidence type="ECO:0000313" key="3">
    <source>
        <dbReference type="Proteomes" id="UP000193144"/>
    </source>
</evidence>
<name>A0A1Y1YN26_9PLEO</name>
<evidence type="ECO:0000313" key="2">
    <source>
        <dbReference type="EMBL" id="ORX99412.1"/>
    </source>
</evidence>
<feature type="transmembrane region" description="Helical" evidence="1">
    <location>
        <begin position="21"/>
        <end position="46"/>
    </location>
</feature>
<keyword evidence="3" id="KW-1185">Reference proteome</keyword>
<dbReference type="EMBL" id="MCFA01000198">
    <property type="protein sequence ID" value="ORX99412.1"/>
    <property type="molecule type" value="Genomic_DNA"/>
</dbReference>
<proteinExistence type="predicted"/>